<dbReference type="PRINTS" id="PR00097">
    <property type="entry name" value="ANTSNTHASEII"/>
</dbReference>
<dbReference type="InterPro" id="IPR029062">
    <property type="entry name" value="Class_I_gatase-like"/>
</dbReference>
<dbReference type="GO" id="GO:0005829">
    <property type="term" value="C:cytosol"/>
    <property type="evidence" value="ECO:0007669"/>
    <property type="project" value="TreeGrafter"/>
</dbReference>
<comment type="function">
    <text evidence="10">Catalyzes the transfer of the phosphoribosyl group of 5-phosphorylribose-1-pyrophosphate (PRPP) to anthranilate to yield N-(5'-phosphoribosyl)-anthranilate (PRA).</text>
</comment>
<dbReference type="PROSITE" id="PS51273">
    <property type="entry name" value="GATASE_TYPE_1"/>
    <property type="match status" value="1"/>
</dbReference>
<dbReference type="GO" id="GO:0000162">
    <property type="term" value="P:L-tryptophan biosynthetic process"/>
    <property type="evidence" value="ECO:0007669"/>
    <property type="project" value="UniProtKB-UniRule"/>
</dbReference>
<evidence type="ECO:0000259" key="13">
    <source>
        <dbReference type="Pfam" id="PF02885"/>
    </source>
</evidence>
<dbReference type="EMBL" id="BMJT01000004">
    <property type="protein sequence ID" value="GGG22550.1"/>
    <property type="molecule type" value="Genomic_DNA"/>
</dbReference>
<name>A0A917G5D6_9BACI</name>
<feature type="binding site" evidence="10">
    <location>
        <position position="282"/>
    </location>
    <ligand>
        <name>Mg(2+)</name>
        <dbReference type="ChEBI" id="CHEBI:18420"/>
        <label>1</label>
    </ligand>
</feature>
<dbReference type="SUPFAM" id="SSF52418">
    <property type="entry name" value="Nucleoside phosphorylase/phosphoribosyltransferase catalytic domain"/>
    <property type="match status" value="1"/>
</dbReference>
<keyword evidence="10" id="KW-0460">Magnesium</keyword>
<feature type="binding site" evidence="10">
    <location>
        <position position="415"/>
    </location>
    <ligand>
        <name>Mg(2+)</name>
        <dbReference type="ChEBI" id="CHEBI:18420"/>
        <label>2</label>
    </ligand>
</feature>
<keyword evidence="10" id="KW-0479">Metal-binding</keyword>
<comment type="cofactor">
    <cofactor evidence="10">
        <name>Mg(2+)</name>
        <dbReference type="ChEBI" id="CHEBI:18420"/>
    </cofactor>
    <text evidence="10">Binds 2 magnesium ions per monomer.</text>
</comment>
<protein>
    <recommendedName>
        <fullName evidence="10">Anthranilate phosphoribosyltransferase</fullName>
        <ecNumber evidence="10">2.4.2.18</ecNumber>
    </recommendedName>
</protein>
<dbReference type="PANTHER" id="PTHR43285:SF2">
    <property type="entry name" value="ANTHRANILATE PHOSPHORIBOSYLTRANSFERASE"/>
    <property type="match status" value="1"/>
</dbReference>
<dbReference type="PRINTS" id="PR00099">
    <property type="entry name" value="CPSGATASE"/>
</dbReference>
<evidence type="ECO:0000256" key="9">
    <source>
        <dbReference type="ARBA" id="ARBA00061188"/>
    </source>
</evidence>
<evidence type="ECO:0000256" key="5">
    <source>
        <dbReference type="ARBA" id="ARBA00022822"/>
    </source>
</evidence>
<feature type="domain" description="Glycosyl transferase family 3" evidence="12">
    <location>
        <begin position="263"/>
        <end position="513"/>
    </location>
</feature>
<dbReference type="SUPFAM" id="SSF52317">
    <property type="entry name" value="Class I glutamine amidotransferase-like"/>
    <property type="match status" value="1"/>
</dbReference>
<evidence type="ECO:0000259" key="12">
    <source>
        <dbReference type="Pfam" id="PF00591"/>
    </source>
</evidence>
<keyword evidence="7 10" id="KW-0057">Aromatic amino acid biosynthesis</keyword>
<dbReference type="CDD" id="cd01743">
    <property type="entry name" value="GATase1_Anthranilate_Synthase"/>
    <property type="match status" value="1"/>
</dbReference>
<evidence type="ECO:0000259" key="11">
    <source>
        <dbReference type="Pfam" id="PF00117"/>
    </source>
</evidence>
<dbReference type="Gene3D" id="3.40.1030.10">
    <property type="entry name" value="Nucleoside phosphorylase/phosphoribosyltransferase catalytic domain"/>
    <property type="match status" value="1"/>
</dbReference>
<feature type="binding site" evidence="10">
    <location>
        <position position="301"/>
    </location>
    <ligand>
        <name>anthranilate</name>
        <dbReference type="ChEBI" id="CHEBI:16567"/>
        <label>1</label>
    </ligand>
</feature>
<feature type="binding site" evidence="10">
    <location>
        <position position="310"/>
    </location>
    <ligand>
        <name>5-phospho-alpha-D-ribose 1-diphosphate</name>
        <dbReference type="ChEBI" id="CHEBI:58017"/>
    </ligand>
</feature>
<dbReference type="RefSeq" id="WP_188614534.1">
    <property type="nucleotide sequence ID" value="NZ_BMJT01000004.1"/>
</dbReference>
<comment type="caution">
    <text evidence="10">Lacks conserved residue(s) required for the propagation of feature annotation.</text>
</comment>
<dbReference type="GO" id="GO:0004048">
    <property type="term" value="F:anthranilate phosphoribosyltransferase activity"/>
    <property type="evidence" value="ECO:0007669"/>
    <property type="project" value="UniProtKB-UniRule"/>
</dbReference>
<dbReference type="Gene3D" id="3.40.50.880">
    <property type="match status" value="1"/>
</dbReference>
<evidence type="ECO:0000256" key="10">
    <source>
        <dbReference type="HAMAP-Rule" id="MF_00211"/>
    </source>
</evidence>
<dbReference type="Pfam" id="PF00591">
    <property type="entry name" value="Glycos_transf_3"/>
    <property type="match status" value="1"/>
</dbReference>
<dbReference type="InterPro" id="IPR000312">
    <property type="entry name" value="Glycosyl_Trfase_fam3"/>
</dbReference>
<feature type="binding site" evidence="10">
    <location>
        <position position="416"/>
    </location>
    <ligand>
        <name>Mg(2+)</name>
        <dbReference type="ChEBI" id="CHEBI:18420"/>
        <label>2</label>
    </ligand>
</feature>
<dbReference type="EC" id="2.4.2.18" evidence="10"/>
<evidence type="ECO:0000256" key="4">
    <source>
        <dbReference type="ARBA" id="ARBA00022679"/>
    </source>
</evidence>
<proteinExistence type="inferred from homology"/>
<keyword evidence="15" id="KW-1185">Reference proteome</keyword>
<feature type="binding site" evidence="10">
    <location>
        <begin position="280"/>
        <end position="283"/>
    </location>
    <ligand>
        <name>5-phospho-alpha-D-ribose 1-diphosphate</name>
        <dbReference type="ChEBI" id="CHEBI:58017"/>
    </ligand>
</feature>
<dbReference type="FunFam" id="3.40.50.880:FF:000003">
    <property type="entry name" value="Anthranilate synthase component II"/>
    <property type="match status" value="1"/>
</dbReference>
<keyword evidence="5 10" id="KW-0822">Tryptophan biosynthesis</keyword>
<dbReference type="NCBIfam" id="TIGR00566">
    <property type="entry name" value="trpG_papA"/>
    <property type="match status" value="1"/>
</dbReference>
<feature type="binding site" evidence="10">
    <location>
        <begin position="298"/>
        <end position="306"/>
    </location>
    <ligand>
        <name>5-phospho-alpha-D-ribose 1-diphosphate</name>
        <dbReference type="ChEBI" id="CHEBI:58017"/>
    </ligand>
</feature>
<feature type="domain" description="Glutamine amidotransferase" evidence="11">
    <location>
        <begin position="3"/>
        <end position="185"/>
    </location>
</feature>
<evidence type="ECO:0000313" key="15">
    <source>
        <dbReference type="Proteomes" id="UP000616608"/>
    </source>
</evidence>
<dbReference type="AlphaFoldDB" id="A0A917G5D6"/>
<dbReference type="FunFam" id="3.40.1030.10:FF:000002">
    <property type="entry name" value="Anthranilate phosphoribosyltransferase"/>
    <property type="match status" value="1"/>
</dbReference>
<dbReference type="Pfam" id="PF00117">
    <property type="entry name" value="GATase"/>
    <property type="match status" value="1"/>
</dbReference>
<dbReference type="InterPro" id="IPR005940">
    <property type="entry name" value="Anthranilate_Pribosyl_Tfrase"/>
</dbReference>
<dbReference type="SUPFAM" id="SSF47648">
    <property type="entry name" value="Nucleoside phosphorylase/phosphoribosyltransferase N-terminal domain"/>
    <property type="match status" value="1"/>
</dbReference>
<comment type="caution">
    <text evidence="14">The sequence shown here is derived from an EMBL/GenBank/DDBJ whole genome shotgun (WGS) entry which is preliminary data.</text>
</comment>
<feature type="binding site" evidence="10">
    <location>
        <begin position="273"/>
        <end position="274"/>
    </location>
    <ligand>
        <name>5-phospho-alpha-D-ribose 1-diphosphate</name>
        <dbReference type="ChEBI" id="CHEBI:58017"/>
    </ligand>
</feature>
<accession>A0A917G5D6</accession>
<dbReference type="Gene3D" id="1.20.970.10">
    <property type="entry name" value="Transferase, Pyrimidine Nucleoside Phosphorylase, Chain C"/>
    <property type="match status" value="1"/>
</dbReference>
<dbReference type="GO" id="GO:0000287">
    <property type="term" value="F:magnesium ion binding"/>
    <property type="evidence" value="ECO:0007669"/>
    <property type="project" value="UniProtKB-UniRule"/>
</dbReference>
<evidence type="ECO:0000256" key="7">
    <source>
        <dbReference type="ARBA" id="ARBA00023141"/>
    </source>
</evidence>
<organism evidence="14 15">
    <name type="scientific">Lysinibacillus alkalisoli</name>
    <dbReference type="NCBI Taxonomy" id="1911548"/>
    <lineage>
        <taxon>Bacteria</taxon>
        <taxon>Bacillati</taxon>
        <taxon>Bacillota</taxon>
        <taxon>Bacilli</taxon>
        <taxon>Bacillales</taxon>
        <taxon>Bacillaceae</taxon>
        <taxon>Lysinibacillus</taxon>
    </lineage>
</organism>
<reference evidence="14" key="2">
    <citation type="submission" date="2020-09" db="EMBL/GenBank/DDBJ databases">
        <authorList>
            <person name="Sun Q."/>
            <person name="Zhou Y."/>
        </authorList>
    </citation>
    <scope>NUCLEOTIDE SEQUENCE</scope>
    <source>
        <strain evidence="14">CGMCC 1.15760</strain>
    </source>
</reference>
<dbReference type="NCBIfam" id="TIGR01245">
    <property type="entry name" value="trpD"/>
    <property type="match status" value="1"/>
</dbReference>
<keyword evidence="6" id="KW-0315">Glutamine amidotransferase</keyword>
<comment type="catalytic activity">
    <reaction evidence="8 10">
        <text>N-(5-phospho-beta-D-ribosyl)anthranilate + diphosphate = 5-phospho-alpha-D-ribose 1-diphosphate + anthranilate</text>
        <dbReference type="Rhea" id="RHEA:11768"/>
        <dbReference type="ChEBI" id="CHEBI:16567"/>
        <dbReference type="ChEBI" id="CHEBI:18277"/>
        <dbReference type="ChEBI" id="CHEBI:33019"/>
        <dbReference type="ChEBI" id="CHEBI:58017"/>
        <dbReference type="EC" id="2.4.2.18"/>
    </reaction>
</comment>
<dbReference type="InterPro" id="IPR017459">
    <property type="entry name" value="Glycosyl_Trfase_fam3_N_dom"/>
</dbReference>
<gene>
    <name evidence="14" type="primary">trpGD</name>
    <name evidence="10" type="synonym">trpD</name>
    <name evidence="14" type="ORF">GCM10007425_16260</name>
</gene>
<comment type="pathway">
    <text evidence="1 10">Amino-acid biosynthesis; L-tryptophan biosynthesis; L-tryptophan from chorismate: step 2/5.</text>
</comment>
<sequence length="531" mass="57626">MILLIDHYDSFTFNLYQQISELGKTVKVVRYDEITVDAIEAMQPEAIVFSPGPGHPKDKQQSLTIIRALYHRYPMLGICLGHQLIALAFGGTITRATQIKHGKTSLITHHSEGPFSAFTAPIVAMRYHSLVVDETPAQFSCIATAVDDDTIMAIRHQHYPVVGLQFHPESIGTKDGTTLLAQFFRSYHNTTSIQQHLLALSEGKDLPTQALQTIMDDILEGNLTESEIAALLMGLKMKGETVEEITALVTSLTKHATPITVSDQVIDICGTGGDGVQSFNVSTTTAFVLAGAGAKVVKNGNRSVSSKTGSADVLEHLGLPLNLTADETTQLLEDIGIAFLFAPHIHPKLKPIMKVRRDLKVPTIFNLIGPLTNPIALHSQFMGVYRRDMLEKLAQTLHALGRERAVVINGAGYVDEASLAGDNVLAILCDGKVQTKIINAKDYGLENAPLDAIRGGEALENAKILQGILQGERGPKRDTVIFNAAIAMFAYGMCSIEEGIERAKSSIDSGNALAKLQAMQQFAKQRLEVIS</sequence>
<dbReference type="PRINTS" id="PR00096">
    <property type="entry name" value="GATASE"/>
</dbReference>
<dbReference type="InterPro" id="IPR017926">
    <property type="entry name" value="GATASE"/>
</dbReference>
<comment type="similarity">
    <text evidence="9">In the C-terminal section; belongs to the anthranilate phosphoribosyltransferase family.</text>
</comment>
<feature type="domain" description="Glycosyl transferase family 3 N-terminal" evidence="13">
    <location>
        <begin position="197"/>
        <end position="256"/>
    </location>
</feature>
<evidence type="ECO:0000256" key="1">
    <source>
        <dbReference type="ARBA" id="ARBA00004907"/>
    </source>
</evidence>
<evidence type="ECO:0000256" key="8">
    <source>
        <dbReference type="ARBA" id="ARBA00052328"/>
    </source>
</evidence>
<dbReference type="PANTHER" id="PTHR43285">
    <property type="entry name" value="ANTHRANILATE PHOSPHORIBOSYLTRANSFERASE"/>
    <property type="match status" value="1"/>
</dbReference>
<comment type="subunit">
    <text evidence="10">Homodimer.</text>
</comment>
<dbReference type="Pfam" id="PF02885">
    <property type="entry name" value="Glycos_trans_3N"/>
    <property type="match status" value="1"/>
</dbReference>
<evidence type="ECO:0000256" key="2">
    <source>
        <dbReference type="ARBA" id="ARBA00022605"/>
    </source>
</evidence>
<feature type="binding site" evidence="10">
    <location>
        <position position="356"/>
    </location>
    <ligand>
        <name>anthranilate</name>
        <dbReference type="ChEBI" id="CHEBI:16567"/>
        <label>2</label>
    </ligand>
</feature>
<evidence type="ECO:0000313" key="14">
    <source>
        <dbReference type="EMBL" id="GGG22550.1"/>
    </source>
</evidence>
<keyword evidence="3 10" id="KW-0328">Glycosyltransferase</keyword>
<comment type="similarity">
    <text evidence="10">Belongs to the anthranilate phosphoribosyltransferase family.</text>
</comment>
<dbReference type="HAMAP" id="MF_00211">
    <property type="entry name" value="TrpD"/>
    <property type="match status" value="1"/>
</dbReference>
<reference evidence="14" key="1">
    <citation type="journal article" date="2014" name="Int. J. Syst. Evol. Microbiol.">
        <title>Complete genome sequence of Corynebacterium casei LMG S-19264T (=DSM 44701T), isolated from a smear-ripened cheese.</title>
        <authorList>
            <consortium name="US DOE Joint Genome Institute (JGI-PGF)"/>
            <person name="Walter F."/>
            <person name="Albersmeier A."/>
            <person name="Kalinowski J."/>
            <person name="Ruckert C."/>
        </authorList>
    </citation>
    <scope>NUCLEOTIDE SEQUENCE</scope>
    <source>
        <strain evidence="14">CGMCC 1.15760</strain>
    </source>
</reference>
<evidence type="ECO:0000256" key="3">
    <source>
        <dbReference type="ARBA" id="ARBA00022676"/>
    </source>
</evidence>
<dbReference type="InterPro" id="IPR035902">
    <property type="entry name" value="Nuc_phospho_transferase"/>
</dbReference>
<dbReference type="InterPro" id="IPR036320">
    <property type="entry name" value="Glycosyl_Trfase_fam3_N_dom_sf"/>
</dbReference>
<feature type="binding site" evidence="10">
    <location>
        <position position="270"/>
    </location>
    <ligand>
        <name>anthranilate</name>
        <dbReference type="ChEBI" id="CHEBI:16567"/>
        <label>1</label>
    </ligand>
</feature>
<evidence type="ECO:0000256" key="6">
    <source>
        <dbReference type="ARBA" id="ARBA00022962"/>
    </source>
</evidence>
<feature type="binding site" evidence="10">
    <location>
        <position position="270"/>
    </location>
    <ligand>
        <name>5-phospho-alpha-D-ribose 1-diphosphate</name>
        <dbReference type="ChEBI" id="CHEBI:58017"/>
    </ligand>
</feature>
<keyword evidence="4 10" id="KW-0808">Transferase</keyword>
<keyword evidence="2 10" id="KW-0028">Amino-acid biosynthesis</keyword>
<feature type="binding site" evidence="10">
    <location>
        <position position="278"/>
    </location>
    <ligand>
        <name>5-phospho-alpha-D-ribose 1-diphosphate</name>
        <dbReference type="ChEBI" id="CHEBI:58017"/>
    </ligand>
</feature>
<dbReference type="InterPro" id="IPR006221">
    <property type="entry name" value="TrpG/PapA_dom"/>
</dbReference>
<feature type="binding site" evidence="10">
    <location>
        <position position="416"/>
    </location>
    <ligand>
        <name>Mg(2+)</name>
        <dbReference type="ChEBI" id="CHEBI:18420"/>
        <label>1</label>
    </ligand>
</feature>
<dbReference type="Proteomes" id="UP000616608">
    <property type="component" value="Unassembled WGS sequence"/>
</dbReference>